<evidence type="ECO:0000256" key="3">
    <source>
        <dbReference type="SAM" id="MobiDB-lite"/>
    </source>
</evidence>
<evidence type="ECO:0000256" key="2">
    <source>
        <dbReference type="ARBA" id="ARBA00006727"/>
    </source>
</evidence>
<accession>A0A086TGT4</accession>
<proteinExistence type="inferred from homology"/>
<protein>
    <submittedName>
        <fullName evidence="6">Riboflavin transporter-like protein</fullName>
    </submittedName>
</protein>
<feature type="transmembrane region" description="Helical" evidence="4">
    <location>
        <begin position="318"/>
        <end position="336"/>
    </location>
</feature>
<dbReference type="Proteomes" id="UP000029964">
    <property type="component" value="Unassembled WGS sequence"/>
</dbReference>
<dbReference type="Gene3D" id="1.20.1250.20">
    <property type="entry name" value="MFS general substrate transporter like domains"/>
    <property type="match status" value="2"/>
</dbReference>
<feature type="transmembrane region" description="Helical" evidence="4">
    <location>
        <begin position="381"/>
        <end position="402"/>
    </location>
</feature>
<keyword evidence="4" id="KW-1133">Transmembrane helix</keyword>
<comment type="similarity">
    <text evidence="2">Belongs to the major facilitator superfamily. Monocarboxylate porter (TC 2.A.1.13) family.</text>
</comment>
<reference evidence="7" key="1">
    <citation type="journal article" date="2014" name="Genome Announc.">
        <title>Genome sequence and annotation of Acremonium chrysogenum, producer of the beta-lactam antibiotic cephalosporin C.</title>
        <authorList>
            <person name="Terfehr D."/>
            <person name="Dahlmann T.A."/>
            <person name="Specht T."/>
            <person name="Zadra I."/>
            <person name="Kuernsteiner H."/>
            <person name="Kueck U."/>
        </authorList>
    </citation>
    <scope>NUCLEOTIDE SEQUENCE [LARGE SCALE GENOMIC DNA]</scope>
    <source>
        <strain evidence="7">ATCC 11550 / CBS 779.69 / DSM 880 / IAM 14645 / JCM 23072 / IMI 49137</strain>
    </source>
</reference>
<feature type="transmembrane region" description="Helical" evidence="4">
    <location>
        <begin position="171"/>
        <end position="190"/>
    </location>
</feature>
<dbReference type="SUPFAM" id="SSF103473">
    <property type="entry name" value="MFS general substrate transporter"/>
    <property type="match status" value="1"/>
</dbReference>
<dbReference type="HOGENOM" id="CLU_001265_1_1_1"/>
<keyword evidence="4" id="KW-0812">Transmembrane</keyword>
<comment type="subcellular location">
    <subcellularLocation>
        <location evidence="1">Membrane</location>
        <topology evidence="1">Multi-pass membrane protein</topology>
    </subcellularLocation>
</comment>
<evidence type="ECO:0000313" key="7">
    <source>
        <dbReference type="Proteomes" id="UP000029964"/>
    </source>
</evidence>
<feature type="transmembrane region" description="Helical" evidence="4">
    <location>
        <begin position="83"/>
        <end position="106"/>
    </location>
</feature>
<evidence type="ECO:0000313" key="6">
    <source>
        <dbReference type="EMBL" id="KFH48566.1"/>
    </source>
</evidence>
<feature type="transmembrane region" description="Helical" evidence="4">
    <location>
        <begin position="254"/>
        <end position="274"/>
    </location>
</feature>
<feature type="transmembrane region" description="Helical" evidence="4">
    <location>
        <begin position="113"/>
        <end position="132"/>
    </location>
</feature>
<dbReference type="Pfam" id="PF07690">
    <property type="entry name" value="MFS_1"/>
    <property type="match status" value="1"/>
</dbReference>
<feature type="transmembrane region" description="Helical" evidence="4">
    <location>
        <begin position="138"/>
        <end position="164"/>
    </location>
</feature>
<name>A0A086TGT4_HAPC1</name>
<feature type="transmembrane region" description="Helical" evidence="4">
    <location>
        <begin position="348"/>
        <end position="369"/>
    </location>
</feature>
<dbReference type="GO" id="GO:0022857">
    <property type="term" value="F:transmembrane transporter activity"/>
    <property type="evidence" value="ECO:0007669"/>
    <property type="project" value="InterPro"/>
</dbReference>
<dbReference type="EMBL" id="JPKY01000003">
    <property type="protein sequence ID" value="KFH48566.1"/>
    <property type="molecule type" value="Genomic_DNA"/>
</dbReference>
<dbReference type="PANTHER" id="PTHR11360:SF280">
    <property type="entry name" value="MONOCARBOXYLATE TRANSPORTER, PUTATIVE (AFU_ORTHOLOGUE AFUA_1G05170)-RELATED"/>
    <property type="match status" value="1"/>
</dbReference>
<dbReference type="PROSITE" id="PS50850">
    <property type="entry name" value="MFS"/>
    <property type="match status" value="1"/>
</dbReference>
<dbReference type="PANTHER" id="PTHR11360">
    <property type="entry name" value="MONOCARBOXYLATE TRANSPORTER"/>
    <property type="match status" value="1"/>
</dbReference>
<dbReference type="InterPro" id="IPR020846">
    <property type="entry name" value="MFS_dom"/>
</dbReference>
<dbReference type="InterPro" id="IPR011701">
    <property type="entry name" value="MFS"/>
</dbReference>
<sequence>MSSPEPRQVAMDASPSRRSSVVQGAVVEPPPIRDAPADGGFLGWLQVAGSFALYFNHLGILNSFGAFQNYYETELLSSSSPSAISWIGSVQTFCFMTIAVIIGPLFDMGYCQTLVTAGAVFEIVGFMLTSISTKYWQILLAQGVCVGLGTCCLSIPSMAIVLLYFSKRRALAMATATVGSGLGSALYPLIFQRLVRQVGFGWAMRTMGFLSFAMCLFALAVLRPRKSLEKPTWQTGGFSWRWFIDQSAFKERSYIIYSVAIFFNNVAFFIPSYHLQSYALTNGMRGVELASYLLTIMNAASIPGRIFPSYVADKAGPVDTYIVVCTLSSATIFYWISVSGTAGNVAFAIMWGLFSGGAVALANVVLTSITPDLTRLGTRLGMVSIVKGIGSLIGPPISGAILDGASKYLGVQLFSAFGMMLTAVLMLSLRLGLVRRAMLPNCDLGQDKGEREPPRADVA</sequence>
<evidence type="ECO:0000256" key="1">
    <source>
        <dbReference type="ARBA" id="ARBA00004141"/>
    </source>
</evidence>
<dbReference type="CDD" id="cd17352">
    <property type="entry name" value="MFS_MCT_SLC16"/>
    <property type="match status" value="1"/>
</dbReference>
<keyword evidence="4" id="KW-0472">Membrane</keyword>
<comment type="caution">
    <text evidence="6">The sequence shown here is derived from an EMBL/GenBank/DDBJ whole genome shotgun (WGS) entry which is preliminary data.</text>
</comment>
<dbReference type="InterPro" id="IPR050327">
    <property type="entry name" value="Proton-linked_MCT"/>
</dbReference>
<evidence type="ECO:0000256" key="4">
    <source>
        <dbReference type="SAM" id="Phobius"/>
    </source>
</evidence>
<dbReference type="GO" id="GO:0016020">
    <property type="term" value="C:membrane"/>
    <property type="evidence" value="ECO:0007669"/>
    <property type="project" value="UniProtKB-SubCell"/>
</dbReference>
<dbReference type="OrthoDB" id="6509908at2759"/>
<organism evidence="6 7">
    <name type="scientific">Hapsidospora chrysogenum (strain ATCC 11550 / CBS 779.69 / DSM 880 / IAM 14645 / JCM 23072 / IMI 49137)</name>
    <name type="common">Acremonium chrysogenum</name>
    <dbReference type="NCBI Taxonomy" id="857340"/>
    <lineage>
        <taxon>Eukaryota</taxon>
        <taxon>Fungi</taxon>
        <taxon>Dikarya</taxon>
        <taxon>Ascomycota</taxon>
        <taxon>Pezizomycotina</taxon>
        <taxon>Sordariomycetes</taxon>
        <taxon>Hypocreomycetidae</taxon>
        <taxon>Hypocreales</taxon>
        <taxon>Bionectriaceae</taxon>
        <taxon>Hapsidospora</taxon>
    </lineage>
</organism>
<gene>
    <name evidence="6" type="ORF">ACRE_006000</name>
</gene>
<feature type="region of interest" description="Disordered" evidence="3">
    <location>
        <begin position="1"/>
        <end position="21"/>
    </location>
</feature>
<dbReference type="InterPro" id="IPR036259">
    <property type="entry name" value="MFS_trans_sf"/>
</dbReference>
<feature type="transmembrane region" description="Helical" evidence="4">
    <location>
        <begin position="202"/>
        <end position="222"/>
    </location>
</feature>
<keyword evidence="7" id="KW-1185">Reference proteome</keyword>
<feature type="domain" description="Major facilitator superfamily (MFS) profile" evidence="5">
    <location>
        <begin position="42"/>
        <end position="436"/>
    </location>
</feature>
<dbReference type="AlphaFoldDB" id="A0A086TGT4"/>
<evidence type="ECO:0000259" key="5">
    <source>
        <dbReference type="PROSITE" id="PS50850"/>
    </source>
</evidence>
<feature type="transmembrane region" description="Helical" evidence="4">
    <location>
        <begin position="408"/>
        <end position="429"/>
    </location>
</feature>